<organism evidence="2">
    <name type="scientific">Cyprinus carpio</name>
    <name type="common">Common carp</name>
    <dbReference type="NCBI Taxonomy" id="7962"/>
    <lineage>
        <taxon>Eukaryota</taxon>
        <taxon>Metazoa</taxon>
        <taxon>Chordata</taxon>
        <taxon>Craniata</taxon>
        <taxon>Vertebrata</taxon>
        <taxon>Euteleostomi</taxon>
        <taxon>Actinopterygii</taxon>
        <taxon>Neopterygii</taxon>
        <taxon>Teleostei</taxon>
        <taxon>Ostariophysi</taxon>
        <taxon>Cypriniformes</taxon>
        <taxon>Cyprinidae</taxon>
        <taxon>Cyprininae</taxon>
        <taxon>Cyprinus</taxon>
    </lineage>
</organism>
<name>A0A9Q9ZDC7_CYPCA</name>
<dbReference type="OrthoDB" id="8908044at2759"/>
<dbReference type="Proteomes" id="UP001155660">
    <property type="component" value="Chromosome B3"/>
</dbReference>
<evidence type="ECO:0000256" key="1">
    <source>
        <dbReference type="SAM" id="Phobius"/>
    </source>
</evidence>
<proteinExistence type="predicted"/>
<dbReference type="GeneID" id="109059534"/>
<evidence type="ECO:0000313" key="2">
    <source>
        <dbReference type="RefSeq" id="XP_018932269.1"/>
    </source>
</evidence>
<reference evidence="2" key="1">
    <citation type="submission" date="2025-08" db="UniProtKB">
        <authorList>
            <consortium name="RefSeq"/>
        </authorList>
    </citation>
    <scope>IDENTIFICATION</scope>
    <source>
        <tissue evidence="2">Muscle</tissue>
    </source>
</reference>
<accession>A0A9Q9ZDC7</accession>
<sequence length="274" mass="30712">MNTTGKAITEGYKEVTTTTFDNVSCSKSNLGAVKNLPSHNTTSRPDWLLYTVPASAFLIGIVLFTYICKTQQRRNMPTKQRTNTIGHFATHTEIGHTESGTQRCMENAENNKKDETQSYENVEAAIYNNQDKVTYYVSADEDYLNPDAVGEEEVAGPQEHHNTLQLPSNLTDMDGESYENMEECLYAQPRKQTQKLRHATEDEDYINPDEDGKQDLALDHADTESYEMMSGPDCLYNNTGFTAAHGTTEDDSYELMNGIPVSLQTEMDGGRPCE</sequence>
<keyword evidence="1" id="KW-1133">Transmembrane helix</keyword>
<protein>
    <submittedName>
        <fullName evidence="2">Uncharacterized protein LOC109059534 isoform X1</fullName>
    </submittedName>
</protein>
<keyword evidence="1" id="KW-0472">Membrane</keyword>
<gene>
    <name evidence="2" type="primary">LOC109059534</name>
</gene>
<feature type="transmembrane region" description="Helical" evidence="1">
    <location>
        <begin position="47"/>
        <end position="68"/>
    </location>
</feature>
<dbReference type="KEGG" id="ccar:109059534"/>
<dbReference type="RefSeq" id="XP_018932269.1">
    <property type="nucleotide sequence ID" value="XM_019076724.2"/>
</dbReference>
<keyword evidence="1" id="KW-0812">Transmembrane</keyword>
<dbReference type="AlphaFoldDB" id="A0A9Q9ZDC7"/>